<reference evidence="3" key="1">
    <citation type="journal article" date="2013" name="Nature">
        <title>Pan genome of the phytoplankton Emiliania underpins its global distribution.</title>
        <authorList>
            <person name="Read B.A."/>
            <person name="Kegel J."/>
            <person name="Klute M.J."/>
            <person name="Kuo A."/>
            <person name="Lefebvre S.C."/>
            <person name="Maumus F."/>
            <person name="Mayer C."/>
            <person name="Miller J."/>
            <person name="Monier A."/>
            <person name="Salamov A."/>
            <person name="Young J."/>
            <person name="Aguilar M."/>
            <person name="Claverie J.M."/>
            <person name="Frickenhaus S."/>
            <person name="Gonzalez K."/>
            <person name="Herman E.K."/>
            <person name="Lin Y.C."/>
            <person name="Napier J."/>
            <person name="Ogata H."/>
            <person name="Sarno A.F."/>
            <person name="Shmutz J."/>
            <person name="Schroeder D."/>
            <person name="de Vargas C."/>
            <person name="Verret F."/>
            <person name="von Dassow P."/>
            <person name="Valentin K."/>
            <person name="Van de Peer Y."/>
            <person name="Wheeler G."/>
            <person name="Dacks J.B."/>
            <person name="Delwiche C.F."/>
            <person name="Dyhrman S.T."/>
            <person name="Glockner G."/>
            <person name="John U."/>
            <person name="Richards T."/>
            <person name="Worden A.Z."/>
            <person name="Zhang X."/>
            <person name="Grigoriev I.V."/>
            <person name="Allen A.E."/>
            <person name="Bidle K."/>
            <person name="Borodovsky M."/>
            <person name="Bowler C."/>
            <person name="Brownlee C."/>
            <person name="Cock J.M."/>
            <person name="Elias M."/>
            <person name="Gladyshev V.N."/>
            <person name="Groth M."/>
            <person name="Guda C."/>
            <person name="Hadaegh A."/>
            <person name="Iglesias-Rodriguez M.D."/>
            <person name="Jenkins J."/>
            <person name="Jones B.M."/>
            <person name="Lawson T."/>
            <person name="Leese F."/>
            <person name="Lindquist E."/>
            <person name="Lobanov A."/>
            <person name="Lomsadze A."/>
            <person name="Malik S.B."/>
            <person name="Marsh M.E."/>
            <person name="Mackinder L."/>
            <person name="Mock T."/>
            <person name="Mueller-Roeber B."/>
            <person name="Pagarete A."/>
            <person name="Parker M."/>
            <person name="Probert I."/>
            <person name="Quesneville H."/>
            <person name="Raines C."/>
            <person name="Rensing S.A."/>
            <person name="Riano-Pachon D.M."/>
            <person name="Richier S."/>
            <person name="Rokitta S."/>
            <person name="Shiraiwa Y."/>
            <person name="Soanes D.M."/>
            <person name="van der Giezen M."/>
            <person name="Wahlund T.M."/>
            <person name="Williams B."/>
            <person name="Wilson W."/>
            <person name="Wolfe G."/>
            <person name="Wurch L.L."/>
        </authorList>
    </citation>
    <scope>NUCLEOTIDE SEQUENCE</scope>
</reference>
<evidence type="ECO:0000313" key="2">
    <source>
        <dbReference type="EnsemblProtists" id="EOD30253"/>
    </source>
</evidence>
<dbReference type="RefSeq" id="XP_005782682.1">
    <property type="nucleotide sequence ID" value="XM_005782625.1"/>
</dbReference>
<dbReference type="PANTHER" id="PTHR36960">
    <property type="entry name" value="SI:DKEY-32E6.3"/>
    <property type="match status" value="1"/>
</dbReference>
<name>A0A0D3K3B8_EMIH1</name>
<dbReference type="KEGG" id="ehx:EMIHUDRAFT_123156"/>
<sequence length="303" mass="32811">MWLCLADGRARSTADLKRLATAARVRAKRARDAAAANTRDRQARDQRRRQREQHDRRAAPAVAKTVRPQRGQCGCPAHAVCGMCVDQGKLAAAEQAAIDLETRFHASTNVVMDLERPEDETERTIMIGDPAGGDTYDDSLNKILAKSAFCRATGPLGKNGACDITPTAWHDGTPMAESPPAPPPLQPGWTFDTPPGAAAFYKQPALKRAHAKKFADAGSPGAVYAAQRERCRAALRWAHAPHPALSSEDGAGTLLPAFYRTLDCLHRSGRSFSVVLRTFGSDLPRVQAAINAFARGEHPDYPE</sequence>
<dbReference type="HOGENOM" id="CLU_920078_0_0_1"/>
<reference evidence="2" key="2">
    <citation type="submission" date="2024-10" db="UniProtKB">
        <authorList>
            <consortium name="EnsemblProtists"/>
        </authorList>
    </citation>
    <scope>IDENTIFICATION</scope>
</reference>
<dbReference type="EnsemblProtists" id="EOD30253">
    <property type="protein sequence ID" value="EOD30253"/>
    <property type="gene ID" value="EMIHUDRAFT_123156"/>
</dbReference>
<proteinExistence type="predicted"/>
<accession>A0A0D3K3B8</accession>
<evidence type="ECO:0000256" key="1">
    <source>
        <dbReference type="SAM" id="MobiDB-lite"/>
    </source>
</evidence>
<dbReference type="GeneID" id="17275528"/>
<evidence type="ECO:0000313" key="3">
    <source>
        <dbReference type="Proteomes" id="UP000013827"/>
    </source>
</evidence>
<organism evidence="2 3">
    <name type="scientific">Emiliania huxleyi (strain CCMP1516)</name>
    <dbReference type="NCBI Taxonomy" id="280463"/>
    <lineage>
        <taxon>Eukaryota</taxon>
        <taxon>Haptista</taxon>
        <taxon>Haptophyta</taxon>
        <taxon>Prymnesiophyceae</taxon>
        <taxon>Isochrysidales</taxon>
        <taxon>Noelaerhabdaceae</taxon>
        <taxon>Emiliania</taxon>
    </lineage>
</organism>
<dbReference type="PaxDb" id="2903-EOD30253"/>
<protein>
    <submittedName>
        <fullName evidence="2">Uncharacterized protein</fullName>
    </submittedName>
</protein>
<feature type="region of interest" description="Disordered" evidence="1">
    <location>
        <begin position="28"/>
        <end position="70"/>
    </location>
</feature>
<keyword evidence="3" id="KW-1185">Reference proteome</keyword>
<dbReference type="Proteomes" id="UP000013827">
    <property type="component" value="Unassembled WGS sequence"/>
</dbReference>
<dbReference type="AlphaFoldDB" id="A0A0D3K3B8"/>
<dbReference type="PANTHER" id="PTHR36960:SF1">
    <property type="entry name" value="SI:DKEY-32E6.3"/>
    <property type="match status" value="1"/>
</dbReference>